<evidence type="ECO:0000256" key="5">
    <source>
        <dbReference type="ARBA" id="ARBA00023002"/>
    </source>
</evidence>
<feature type="chain" id="PRO_5042281406" description="Cytochrome P450 alkane hydroxylase" evidence="10">
    <location>
        <begin position="20"/>
        <end position="467"/>
    </location>
</feature>
<dbReference type="PANTHER" id="PTHR24287:SF1">
    <property type="entry name" value="P450, PUTATIVE (EUROFUNG)-RELATED"/>
    <property type="match status" value="1"/>
</dbReference>
<keyword evidence="4 8" id="KW-0479">Metal-binding</keyword>
<protein>
    <recommendedName>
        <fullName evidence="13">Cytochrome P450 alkane hydroxylase</fullName>
    </recommendedName>
</protein>
<dbReference type="Pfam" id="PF00067">
    <property type="entry name" value="p450"/>
    <property type="match status" value="1"/>
</dbReference>
<accession>A0AAF0DFT8</accession>
<keyword evidence="3 8" id="KW-0349">Heme</keyword>
<dbReference type="Gene3D" id="1.10.630.10">
    <property type="entry name" value="Cytochrome P450"/>
    <property type="match status" value="1"/>
</dbReference>
<organism evidence="11 12">
    <name type="scientific">Emydomyces testavorans</name>
    <dbReference type="NCBI Taxonomy" id="2070801"/>
    <lineage>
        <taxon>Eukaryota</taxon>
        <taxon>Fungi</taxon>
        <taxon>Dikarya</taxon>
        <taxon>Ascomycota</taxon>
        <taxon>Pezizomycotina</taxon>
        <taxon>Eurotiomycetes</taxon>
        <taxon>Eurotiomycetidae</taxon>
        <taxon>Onygenales</taxon>
        <taxon>Nannizziopsiaceae</taxon>
        <taxon>Emydomyces</taxon>
    </lineage>
</organism>
<dbReference type="SUPFAM" id="SSF48264">
    <property type="entry name" value="Cytochrome P450"/>
    <property type="match status" value="1"/>
</dbReference>
<evidence type="ECO:0000256" key="8">
    <source>
        <dbReference type="PIRSR" id="PIRSR602401-1"/>
    </source>
</evidence>
<keyword evidence="12" id="KW-1185">Reference proteome</keyword>
<dbReference type="InterPro" id="IPR001128">
    <property type="entry name" value="Cyt_P450"/>
</dbReference>
<evidence type="ECO:0000256" key="4">
    <source>
        <dbReference type="ARBA" id="ARBA00022723"/>
    </source>
</evidence>
<feature type="signal peptide" evidence="10">
    <location>
        <begin position="1"/>
        <end position="19"/>
    </location>
</feature>
<keyword evidence="5 9" id="KW-0560">Oxidoreductase</keyword>
<dbReference type="PROSITE" id="PS00086">
    <property type="entry name" value="CYTOCHROME_P450"/>
    <property type="match status" value="1"/>
</dbReference>
<evidence type="ECO:0000256" key="9">
    <source>
        <dbReference type="RuleBase" id="RU000461"/>
    </source>
</evidence>
<keyword evidence="10" id="KW-0732">Signal</keyword>
<evidence type="ECO:0008006" key="13">
    <source>
        <dbReference type="Google" id="ProtNLM"/>
    </source>
</evidence>
<dbReference type="GO" id="GO:0004497">
    <property type="term" value="F:monooxygenase activity"/>
    <property type="evidence" value="ECO:0007669"/>
    <property type="project" value="UniProtKB-KW"/>
</dbReference>
<gene>
    <name evidence="11" type="ORF">PRK78_002910</name>
</gene>
<dbReference type="PRINTS" id="PR00463">
    <property type="entry name" value="EP450I"/>
</dbReference>
<dbReference type="Proteomes" id="UP001219355">
    <property type="component" value="Chromosome 2"/>
</dbReference>
<evidence type="ECO:0000256" key="3">
    <source>
        <dbReference type="ARBA" id="ARBA00022617"/>
    </source>
</evidence>
<dbReference type="InterPro" id="IPR017972">
    <property type="entry name" value="Cyt_P450_CS"/>
</dbReference>
<dbReference type="InterPro" id="IPR047146">
    <property type="entry name" value="Cyt_P450_E_CYP52_fungi"/>
</dbReference>
<evidence type="ECO:0000256" key="7">
    <source>
        <dbReference type="ARBA" id="ARBA00023033"/>
    </source>
</evidence>
<dbReference type="PANTHER" id="PTHR24287">
    <property type="entry name" value="P450, PUTATIVE (EUROFUNG)-RELATED"/>
    <property type="match status" value="1"/>
</dbReference>
<dbReference type="InterPro" id="IPR036396">
    <property type="entry name" value="Cyt_P450_sf"/>
</dbReference>
<dbReference type="CDD" id="cd11063">
    <property type="entry name" value="CYP52"/>
    <property type="match status" value="1"/>
</dbReference>
<comment type="cofactor">
    <cofactor evidence="1 8">
        <name>heme</name>
        <dbReference type="ChEBI" id="CHEBI:30413"/>
    </cofactor>
</comment>
<dbReference type="InterPro" id="IPR002401">
    <property type="entry name" value="Cyt_P450_E_grp-I"/>
</dbReference>
<dbReference type="GO" id="GO:0016705">
    <property type="term" value="F:oxidoreductase activity, acting on paired donors, with incorporation or reduction of molecular oxygen"/>
    <property type="evidence" value="ECO:0007669"/>
    <property type="project" value="InterPro"/>
</dbReference>
<comment type="similarity">
    <text evidence="2 9">Belongs to the cytochrome P450 family.</text>
</comment>
<evidence type="ECO:0000256" key="6">
    <source>
        <dbReference type="ARBA" id="ARBA00023004"/>
    </source>
</evidence>
<evidence type="ECO:0000256" key="1">
    <source>
        <dbReference type="ARBA" id="ARBA00001971"/>
    </source>
</evidence>
<evidence type="ECO:0000313" key="11">
    <source>
        <dbReference type="EMBL" id="WEW57443.1"/>
    </source>
</evidence>
<name>A0AAF0DFT8_9EURO</name>
<keyword evidence="7 9" id="KW-0503">Monooxygenase</keyword>
<dbReference type="GO" id="GO:0005506">
    <property type="term" value="F:iron ion binding"/>
    <property type="evidence" value="ECO:0007669"/>
    <property type="project" value="InterPro"/>
</dbReference>
<evidence type="ECO:0000313" key="12">
    <source>
        <dbReference type="Proteomes" id="UP001219355"/>
    </source>
</evidence>
<dbReference type="AlphaFoldDB" id="A0AAF0DFT8"/>
<proteinExistence type="inferred from homology"/>
<feature type="binding site" description="axial binding residue" evidence="8">
    <location>
        <position position="413"/>
    </location>
    <ligand>
        <name>heme</name>
        <dbReference type="ChEBI" id="CHEBI:30413"/>
    </ligand>
    <ligandPart>
        <name>Fe</name>
        <dbReference type="ChEBI" id="CHEBI:18248"/>
    </ligandPart>
</feature>
<dbReference type="PRINTS" id="PR00385">
    <property type="entry name" value="P450"/>
</dbReference>
<evidence type="ECO:0000256" key="2">
    <source>
        <dbReference type="ARBA" id="ARBA00010617"/>
    </source>
</evidence>
<evidence type="ECO:0000256" key="10">
    <source>
        <dbReference type="SAM" id="SignalP"/>
    </source>
</evidence>
<sequence>MLSLTNILLILLSAGVVHLGYRYVRSYVEAERIRKLEKTEEPPRDPNSGIFGINFYRDMAKHKRERVFLEKSLERYEQLGDTHVADMFGRTYLDTRDPENIKAILSTQFEQFSLGMDRAHAITPMLGEGIFTHVYGGGPEGEPWRHSRAVLRPQFVRQQIQDLGKLEGYEVLCRDLHIQNLLRNIGNAEICILRILLGNLYFLQKDSREFKRISQFVQTYIDSFTQRALRLHAAGKPTSFDAGGSYVFLEEISKSIKDPVRLRSELLNILLAGRDTTASLLAICFHQLARHKDVWNKLRKEIMDNIGNRLPTYEDIKSLKYLQYVLNETLRLYPVVPWNGREAVVTTTLPRGGGPDGKSKILVKKGTFVIYATWSLHRSKFYGEDANEFRPSRWETLRPGWNYIPFNGGPRICLGQQYALIEASYVVIRLLQTFKDIENRDPILPFIEYTTLTLSSATGTKVALTPA</sequence>
<keyword evidence="6 8" id="KW-0408">Iron</keyword>
<reference evidence="11" key="1">
    <citation type="submission" date="2023-03" db="EMBL/GenBank/DDBJ databases">
        <title>Emydomyces testavorans Genome Sequence.</title>
        <authorList>
            <person name="Hoyer L."/>
        </authorList>
    </citation>
    <scope>NUCLEOTIDE SEQUENCE</scope>
    <source>
        <strain evidence="11">16-2883</strain>
    </source>
</reference>
<dbReference type="EMBL" id="CP120628">
    <property type="protein sequence ID" value="WEW57443.1"/>
    <property type="molecule type" value="Genomic_DNA"/>
</dbReference>
<dbReference type="GO" id="GO:0020037">
    <property type="term" value="F:heme binding"/>
    <property type="evidence" value="ECO:0007669"/>
    <property type="project" value="InterPro"/>
</dbReference>